<comment type="similarity">
    <text evidence="1">Belongs to the stealth family.</text>
</comment>
<gene>
    <name evidence="6" type="ORF">H9789_04495</name>
</gene>
<name>A0A9E2L6R6_9BACT</name>
<dbReference type="GO" id="GO:0016772">
    <property type="term" value="F:transferase activity, transferring phosphorus-containing groups"/>
    <property type="evidence" value="ECO:0007669"/>
    <property type="project" value="InterPro"/>
</dbReference>
<comment type="caution">
    <text evidence="6">The sequence shown here is derived from an EMBL/GenBank/DDBJ whole genome shotgun (WGS) entry which is preliminary data.</text>
</comment>
<feature type="domain" description="Stealth protein CR2 conserved region 2" evidence="4">
    <location>
        <begin position="45"/>
        <end position="148"/>
    </location>
</feature>
<evidence type="ECO:0000256" key="2">
    <source>
        <dbReference type="ARBA" id="ARBA00022679"/>
    </source>
</evidence>
<reference evidence="6" key="2">
    <citation type="submission" date="2021-04" db="EMBL/GenBank/DDBJ databases">
        <authorList>
            <person name="Gilroy R."/>
        </authorList>
    </citation>
    <scope>NUCLEOTIDE SEQUENCE</scope>
    <source>
        <strain evidence="6">G3-2149</strain>
    </source>
</reference>
<proteinExistence type="inferred from homology"/>
<dbReference type="PANTHER" id="PTHR24045:SF0">
    <property type="entry name" value="N-ACETYLGLUCOSAMINE-1-PHOSPHOTRANSFERASE SUBUNITS ALPHA_BETA"/>
    <property type="match status" value="1"/>
</dbReference>
<evidence type="ECO:0000259" key="4">
    <source>
        <dbReference type="Pfam" id="PF11380"/>
    </source>
</evidence>
<dbReference type="InterPro" id="IPR031358">
    <property type="entry name" value="Stealth_CR1"/>
</dbReference>
<dbReference type="InterPro" id="IPR047141">
    <property type="entry name" value="Stealth"/>
</dbReference>
<organism evidence="6 7">
    <name type="scientific">Candidatus Paraprevotella stercoravium</name>
    <dbReference type="NCBI Taxonomy" id="2838725"/>
    <lineage>
        <taxon>Bacteria</taxon>
        <taxon>Pseudomonadati</taxon>
        <taxon>Bacteroidota</taxon>
        <taxon>Bacteroidia</taxon>
        <taxon>Bacteroidales</taxon>
        <taxon>Prevotellaceae</taxon>
        <taxon>Paraprevotella</taxon>
    </lineage>
</organism>
<sequence length="316" mass="37391">MNNCNNKEVDLVYLWVDGNDPTWQEKRNACIGKPKDESGVNCAGRYANHDELKFSLRSIEKYAPWIHKIFIVTDHQVPAWLDLSHPKIKIIDHQDIMPKDCLPCFNSALIEHFIYRIPNLAEHFIYANDDMLINRPVTPESFFAKDGLPIVRLNRRPFRRWTLLFKEKVLKKPLSNYNITIRNSAELVYKKYGIYFNGKTHHNIDAYLKSTYQYTNEIFKNEIAATYSNHVRSANDIQRNIYSYVALAEKRAHLKYVNQRTSFRLHIDNEGNYRKLEKYNPLLFCMNDSEFAHDCDREKAAAFLEKRFPQKSQFEK</sequence>
<dbReference type="EMBL" id="JAHLFU010000086">
    <property type="protein sequence ID" value="MBU3853065.1"/>
    <property type="molecule type" value="Genomic_DNA"/>
</dbReference>
<feature type="domain" description="Stealth protein CR1 conserved region 1" evidence="5">
    <location>
        <begin position="9"/>
        <end position="32"/>
    </location>
</feature>
<keyword evidence="2" id="KW-0808">Transferase</keyword>
<evidence type="ECO:0000313" key="6">
    <source>
        <dbReference type="EMBL" id="MBU3853065.1"/>
    </source>
</evidence>
<dbReference type="Pfam" id="PF11380">
    <property type="entry name" value="Stealth_CR2"/>
    <property type="match status" value="1"/>
</dbReference>
<evidence type="ECO:0000259" key="5">
    <source>
        <dbReference type="Pfam" id="PF17101"/>
    </source>
</evidence>
<reference evidence="6" key="1">
    <citation type="journal article" date="2021" name="PeerJ">
        <title>Extensive microbial diversity within the chicken gut microbiome revealed by metagenomics and culture.</title>
        <authorList>
            <person name="Gilroy R."/>
            <person name="Ravi A."/>
            <person name="Getino M."/>
            <person name="Pursley I."/>
            <person name="Horton D.L."/>
            <person name="Alikhan N.F."/>
            <person name="Baker D."/>
            <person name="Gharbi K."/>
            <person name="Hall N."/>
            <person name="Watson M."/>
            <person name="Adriaenssens E.M."/>
            <person name="Foster-Nyarko E."/>
            <person name="Jarju S."/>
            <person name="Secka A."/>
            <person name="Antonio M."/>
            <person name="Oren A."/>
            <person name="Chaudhuri R.R."/>
            <person name="La Ragione R."/>
            <person name="Hildebrand F."/>
            <person name="Pallen M.J."/>
        </authorList>
    </citation>
    <scope>NUCLEOTIDE SEQUENCE</scope>
    <source>
        <strain evidence="6">G3-2149</strain>
    </source>
</reference>
<dbReference type="GO" id="GO:0000271">
    <property type="term" value="P:polysaccharide biosynthetic process"/>
    <property type="evidence" value="ECO:0007669"/>
    <property type="project" value="UniProtKB-KW"/>
</dbReference>
<evidence type="ECO:0000256" key="3">
    <source>
        <dbReference type="ARBA" id="ARBA00023169"/>
    </source>
</evidence>
<dbReference type="Proteomes" id="UP000823865">
    <property type="component" value="Unassembled WGS sequence"/>
</dbReference>
<dbReference type="PANTHER" id="PTHR24045">
    <property type="match status" value="1"/>
</dbReference>
<keyword evidence="3" id="KW-0270">Exopolysaccharide synthesis</keyword>
<protein>
    <submittedName>
        <fullName evidence="6">Stealth CR1 domain-containing protein</fullName>
    </submittedName>
</protein>
<dbReference type="InterPro" id="IPR021520">
    <property type="entry name" value="Stealth_CR2"/>
</dbReference>
<evidence type="ECO:0000313" key="7">
    <source>
        <dbReference type="Proteomes" id="UP000823865"/>
    </source>
</evidence>
<accession>A0A9E2L6R6</accession>
<evidence type="ECO:0000256" key="1">
    <source>
        <dbReference type="ARBA" id="ARBA00007583"/>
    </source>
</evidence>
<dbReference type="AlphaFoldDB" id="A0A9E2L6R6"/>
<dbReference type="Pfam" id="PF17101">
    <property type="entry name" value="Stealth_CR1"/>
    <property type="match status" value="1"/>
</dbReference>